<evidence type="ECO:0000259" key="7">
    <source>
        <dbReference type="Pfam" id="PF00248"/>
    </source>
</evidence>
<gene>
    <name evidence="8" type="ORF">NEZAVI_LOCUS4060</name>
</gene>
<dbReference type="FunFam" id="3.20.20.100:FF:000006">
    <property type="entry name" value="Aldo-keto reductase family 1 member A1"/>
    <property type="match status" value="1"/>
</dbReference>
<protein>
    <recommendedName>
        <fullName evidence="7">NADP-dependent oxidoreductase domain-containing protein</fullName>
    </recommendedName>
</protein>
<evidence type="ECO:0000256" key="5">
    <source>
        <dbReference type="PIRSR" id="PIRSR000097-2"/>
    </source>
</evidence>
<evidence type="ECO:0000313" key="9">
    <source>
        <dbReference type="Proteomes" id="UP001152798"/>
    </source>
</evidence>
<evidence type="ECO:0000256" key="6">
    <source>
        <dbReference type="PIRSR" id="PIRSR000097-3"/>
    </source>
</evidence>
<evidence type="ECO:0000313" key="8">
    <source>
        <dbReference type="EMBL" id="CAH1393379.1"/>
    </source>
</evidence>
<feature type="domain" description="NADP-dependent oxidoreductase" evidence="7">
    <location>
        <begin position="15"/>
        <end position="298"/>
    </location>
</feature>
<sequence length="328" mass="36842">MSSSILLPSGYFMPKVGFGTWQVDGKELEKALEIALECGYRHIDTASAYENEEAIGNVLSRWLRSGKIKREEIFITTKLPAAGNRPSSVSKWMDKSLELLQLDYVDLYLIHAPFSFKEGDSLHPFSDDGSILLDMNTDIVAVWKEMEKLVQSKKTRSIGISNFNKAQISKILSNCSIKPENLQIEMHVYMQQNDIREFAEKNGITVTAYSPLGSPGSIKLFECFGISKELPMLLEHPDVLIISKANNVTPAQVLLAFLLHKNVAVIPKSINLNHIVNNIKALEISLSNEEINQLEKLDQGEGGRIVDFSFFKGVKLHPEFPFKDESKK</sequence>
<dbReference type="InterPro" id="IPR020471">
    <property type="entry name" value="AKR"/>
</dbReference>
<dbReference type="EMBL" id="OV725078">
    <property type="protein sequence ID" value="CAH1393379.1"/>
    <property type="molecule type" value="Genomic_DNA"/>
</dbReference>
<accession>A0A9P0EEC8</accession>
<keyword evidence="9" id="KW-1185">Reference proteome</keyword>
<dbReference type="InterPro" id="IPR018170">
    <property type="entry name" value="Aldo/ket_reductase_CS"/>
</dbReference>
<feature type="site" description="Lowers pKa of active site Tyr" evidence="6">
    <location>
        <position position="78"/>
    </location>
</feature>
<dbReference type="AlphaFoldDB" id="A0A9P0EEC8"/>
<dbReference type="SUPFAM" id="SSF51430">
    <property type="entry name" value="NAD(P)-linked oxidoreductase"/>
    <property type="match status" value="1"/>
</dbReference>
<name>A0A9P0EEC8_NEZVI</name>
<dbReference type="OrthoDB" id="416253at2759"/>
<proteinExistence type="inferred from homology"/>
<dbReference type="PANTHER" id="PTHR11732">
    <property type="entry name" value="ALDO/KETO REDUCTASE"/>
    <property type="match status" value="1"/>
</dbReference>
<dbReference type="GO" id="GO:0016491">
    <property type="term" value="F:oxidoreductase activity"/>
    <property type="evidence" value="ECO:0007669"/>
    <property type="project" value="UniProtKB-KW"/>
</dbReference>
<dbReference type="Gene3D" id="3.20.20.100">
    <property type="entry name" value="NADP-dependent oxidoreductase domain"/>
    <property type="match status" value="1"/>
</dbReference>
<keyword evidence="3" id="KW-0560">Oxidoreductase</keyword>
<keyword evidence="2" id="KW-0521">NADP</keyword>
<evidence type="ECO:0000256" key="1">
    <source>
        <dbReference type="ARBA" id="ARBA00007905"/>
    </source>
</evidence>
<dbReference type="Proteomes" id="UP001152798">
    <property type="component" value="Chromosome 2"/>
</dbReference>
<comment type="similarity">
    <text evidence="1">Belongs to the aldo/keto reductase family.</text>
</comment>
<reference evidence="8" key="1">
    <citation type="submission" date="2022-01" db="EMBL/GenBank/DDBJ databases">
        <authorList>
            <person name="King R."/>
        </authorList>
    </citation>
    <scope>NUCLEOTIDE SEQUENCE</scope>
</reference>
<evidence type="ECO:0000256" key="4">
    <source>
        <dbReference type="PIRSR" id="PIRSR000097-1"/>
    </source>
</evidence>
<dbReference type="PRINTS" id="PR00069">
    <property type="entry name" value="ALDKETRDTASE"/>
</dbReference>
<organism evidence="8 9">
    <name type="scientific">Nezara viridula</name>
    <name type="common">Southern green stink bug</name>
    <name type="synonym">Cimex viridulus</name>
    <dbReference type="NCBI Taxonomy" id="85310"/>
    <lineage>
        <taxon>Eukaryota</taxon>
        <taxon>Metazoa</taxon>
        <taxon>Ecdysozoa</taxon>
        <taxon>Arthropoda</taxon>
        <taxon>Hexapoda</taxon>
        <taxon>Insecta</taxon>
        <taxon>Pterygota</taxon>
        <taxon>Neoptera</taxon>
        <taxon>Paraneoptera</taxon>
        <taxon>Hemiptera</taxon>
        <taxon>Heteroptera</taxon>
        <taxon>Panheteroptera</taxon>
        <taxon>Pentatomomorpha</taxon>
        <taxon>Pentatomoidea</taxon>
        <taxon>Pentatomidae</taxon>
        <taxon>Pentatominae</taxon>
        <taxon>Nezara</taxon>
    </lineage>
</organism>
<dbReference type="InterPro" id="IPR036812">
    <property type="entry name" value="NAD(P)_OxRdtase_dom_sf"/>
</dbReference>
<feature type="binding site" evidence="5">
    <location>
        <position position="111"/>
    </location>
    <ligand>
        <name>substrate</name>
    </ligand>
</feature>
<evidence type="ECO:0000256" key="2">
    <source>
        <dbReference type="ARBA" id="ARBA00022857"/>
    </source>
</evidence>
<dbReference type="PROSITE" id="PS00062">
    <property type="entry name" value="ALDOKETO_REDUCTASE_2"/>
    <property type="match status" value="1"/>
</dbReference>
<dbReference type="InterPro" id="IPR023210">
    <property type="entry name" value="NADP_OxRdtase_dom"/>
</dbReference>
<evidence type="ECO:0000256" key="3">
    <source>
        <dbReference type="ARBA" id="ARBA00023002"/>
    </source>
</evidence>
<dbReference type="PIRSF" id="PIRSF000097">
    <property type="entry name" value="AKR"/>
    <property type="match status" value="1"/>
</dbReference>
<feature type="active site" description="Proton donor" evidence="4">
    <location>
        <position position="49"/>
    </location>
</feature>
<dbReference type="Pfam" id="PF00248">
    <property type="entry name" value="Aldo_ket_red"/>
    <property type="match status" value="1"/>
</dbReference>
<dbReference type="PROSITE" id="PS00798">
    <property type="entry name" value="ALDOKETO_REDUCTASE_1"/>
    <property type="match status" value="1"/>
</dbReference>